<keyword evidence="1" id="KW-1133">Transmembrane helix</keyword>
<organism evidence="2 3">
    <name type="scientific">Geosporobacter ferrireducens</name>
    <dbReference type="NCBI Taxonomy" id="1424294"/>
    <lineage>
        <taxon>Bacteria</taxon>
        <taxon>Bacillati</taxon>
        <taxon>Bacillota</taxon>
        <taxon>Clostridia</taxon>
        <taxon>Peptostreptococcales</taxon>
        <taxon>Thermotaleaceae</taxon>
        <taxon>Geosporobacter</taxon>
    </lineage>
</organism>
<dbReference type="Proteomes" id="UP000095743">
    <property type="component" value="Chromosome"/>
</dbReference>
<evidence type="ECO:0000313" key="2">
    <source>
        <dbReference type="EMBL" id="AOT68988.1"/>
    </source>
</evidence>
<feature type="transmembrane region" description="Helical" evidence="1">
    <location>
        <begin position="28"/>
        <end position="47"/>
    </location>
</feature>
<gene>
    <name evidence="2" type="ORF">Gferi_05105</name>
</gene>
<dbReference type="STRING" id="1424294.Gferi_05105"/>
<proteinExistence type="predicted"/>
<protein>
    <submittedName>
        <fullName evidence="2">Uncharacterized protein</fullName>
    </submittedName>
</protein>
<name>A0A1D8GDJ9_9FIRM</name>
<keyword evidence="1" id="KW-0472">Membrane</keyword>
<dbReference type="RefSeq" id="WP_069974554.1">
    <property type="nucleotide sequence ID" value="NZ_CP017269.1"/>
</dbReference>
<dbReference type="KEGG" id="gfe:Gferi_05105"/>
<dbReference type="AlphaFoldDB" id="A0A1D8GDJ9"/>
<accession>A0A1D8GDJ9</accession>
<dbReference type="EMBL" id="CP017269">
    <property type="protein sequence ID" value="AOT68988.1"/>
    <property type="molecule type" value="Genomic_DNA"/>
</dbReference>
<keyword evidence="3" id="KW-1185">Reference proteome</keyword>
<evidence type="ECO:0000313" key="3">
    <source>
        <dbReference type="Proteomes" id="UP000095743"/>
    </source>
</evidence>
<sequence>MSKSKAFKRLVGTTMAKDAGNSKGLSHLYILIWIFTMLTTMLEYWAVIKKKVIYQKMALLDTSMQRVYFSGNRRK</sequence>
<reference evidence="2 3" key="1">
    <citation type="submission" date="2016-09" db="EMBL/GenBank/DDBJ databases">
        <title>Genomic analysis reveals versatility of anaerobic energy metabolism of Geosporobacter ferrireducens IRF9 of phylum Firmicutes.</title>
        <authorList>
            <person name="Kim S.-J."/>
        </authorList>
    </citation>
    <scope>NUCLEOTIDE SEQUENCE [LARGE SCALE GENOMIC DNA]</scope>
    <source>
        <strain evidence="2 3">IRF9</strain>
    </source>
</reference>
<evidence type="ECO:0000256" key="1">
    <source>
        <dbReference type="SAM" id="Phobius"/>
    </source>
</evidence>
<keyword evidence="1" id="KW-0812">Transmembrane</keyword>